<dbReference type="InterPro" id="IPR027417">
    <property type="entry name" value="P-loop_NTPase"/>
</dbReference>
<dbReference type="Pfam" id="PF13521">
    <property type="entry name" value="AAA_28"/>
    <property type="match status" value="1"/>
</dbReference>
<comment type="caution">
    <text evidence="2">The sequence shown here is derived from an EMBL/GenBank/DDBJ whole genome shotgun (WGS) entry which is preliminary data.</text>
</comment>
<sequence>MRIVVSGTHASGKSTLVSDFARRHPDFTVLPDPFELIDESWDAPSAASFAAQLRLSAVRLDPREAPDELIAERGPLDFLAYLAALEATSVDAGSRELWERSVRVTAEALANVDLIVVLPLNAVDGIAAGADEDEALRGAMNDALLDLIDDPDLVGDSTQVVEITGDRMQRLARLEAVSLGGA</sequence>
<dbReference type="EMBL" id="BAAAOF010000002">
    <property type="protein sequence ID" value="GAA1916160.1"/>
    <property type="molecule type" value="Genomic_DNA"/>
</dbReference>
<reference evidence="2 3" key="1">
    <citation type="journal article" date="2019" name="Int. J. Syst. Evol. Microbiol.">
        <title>The Global Catalogue of Microorganisms (GCM) 10K type strain sequencing project: providing services to taxonomists for standard genome sequencing and annotation.</title>
        <authorList>
            <consortium name="The Broad Institute Genomics Platform"/>
            <consortium name="The Broad Institute Genome Sequencing Center for Infectious Disease"/>
            <person name="Wu L."/>
            <person name="Ma J."/>
        </authorList>
    </citation>
    <scope>NUCLEOTIDE SEQUENCE [LARGE SCALE GENOMIC DNA]</scope>
    <source>
        <strain evidence="2 3">JCM 14900</strain>
    </source>
</reference>
<dbReference type="Gene3D" id="3.40.50.300">
    <property type="entry name" value="P-loop containing nucleotide triphosphate hydrolases"/>
    <property type="match status" value="1"/>
</dbReference>
<proteinExistence type="predicted"/>
<protein>
    <recommendedName>
        <fullName evidence="1">NadR/Ttd14 AAA domain-containing protein</fullName>
    </recommendedName>
</protein>
<dbReference type="Proteomes" id="UP001501343">
    <property type="component" value="Unassembled WGS sequence"/>
</dbReference>
<evidence type="ECO:0000313" key="3">
    <source>
        <dbReference type="Proteomes" id="UP001501343"/>
    </source>
</evidence>
<evidence type="ECO:0000259" key="1">
    <source>
        <dbReference type="Pfam" id="PF13521"/>
    </source>
</evidence>
<name>A0ABN2P9N5_9MICO</name>
<dbReference type="RefSeq" id="WP_248145251.1">
    <property type="nucleotide sequence ID" value="NZ_BAAAOF010000002.1"/>
</dbReference>
<keyword evidence="3" id="KW-1185">Reference proteome</keyword>
<accession>A0ABN2P9N5</accession>
<dbReference type="SUPFAM" id="SSF52540">
    <property type="entry name" value="P-loop containing nucleoside triphosphate hydrolases"/>
    <property type="match status" value="1"/>
</dbReference>
<dbReference type="InterPro" id="IPR038727">
    <property type="entry name" value="NadR/Ttd14_AAA_dom"/>
</dbReference>
<feature type="domain" description="NadR/Ttd14 AAA" evidence="1">
    <location>
        <begin position="2"/>
        <end position="150"/>
    </location>
</feature>
<organism evidence="2 3">
    <name type="scientific">Microbacterium aoyamense</name>
    <dbReference type="NCBI Taxonomy" id="344166"/>
    <lineage>
        <taxon>Bacteria</taxon>
        <taxon>Bacillati</taxon>
        <taxon>Actinomycetota</taxon>
        <taxon>Actinomycetes</taxon>
        <taxon>Micrococcales</taxon>
        <taxon>Microbacteriaceae</taxon>
        <taxon>Microbacterium</taxon>
    </lineage>
</organism>
<evidence type="ECO:0000313" key="2">
    <source>
        <dbReference type="EMBL" id="GAA1916160.1"/>
    </source>
</evidence>
<gene>
    <name evidence="2" type="ORF">GCM10009775_05810</name>
</gene>